<dbReference type="SUPFAM" id="SSF56349">
    <property type="entry name" value="DNA breaking-rejoining enzymes"/>
    <property type="match status" value="1"/>
</dbReference>
<dbReference type="InterPro" id="IPR050090">
    <property type="entry name" value="Tyrosine_recombinase_XerCD"/>
</dbReference>
<dbReference type="InterPro" id="IPR013762">
    <property type="entry name" value="Integrase-like_cat_sf"/>
</dbReference>
<comment type="similarity">
    <text evidence="1">Belongs to the 'phage' integrase family.</text>
</comment>
<dbReference type="GO" id="GO:0006310">
    <property type="term" value="P:DNA recombination"/>
    <property type="evidence" value="ECO:0007669"/>
    <property type="project" value="UniProtKB-KW"/>
</dbReference>
<evidence type="ECO:0000313" key="6">
    <source>
        <dbReference type="EMBL" id="SIN98050.1"/>
    </source>
</evidence>
<dbReference type="Pfam" id="PF00589">
    <property type="entry name" value="Phage_integrase"/>
    <property type="match status" value="1"/>
</dbReference>
<dbReference type="InterPro" id="IPR011010">
    <property type="entry name" value="DNA_brk_join_enz"/>
</dbReference>
<dbReference type="InterPro" id="IPR028259">
    <property type="entry name" value="AP2-like_int_N"/>
</dbReference>
<protein>
    <submittedName>
        <fullName evidence="6">Site-specific recombinase XerD</fullName>
    </submittedName>
</protein>
<keyword evidence="2" id="KW-0229">DNA integration</keyword>
<dbReference type="CDD" id="cd01189">
    <property type="entry name" value="INT_ICEBs1_C_like"/>
    <property type="match status" value="1"/>
</dbReference>
<evidence type="ECO:0000256" key="4">
    <source>
        <dbReference type="ARBA" id="ARBA00023172"/>
    </source>
</evidence>
<proteinExistence type="inferred from homology"/>
<dbReference type="GO" id="GO:0003677">
    <property type="term" value="F:DNA binding"/>
    <property type="evidence" value="ECO:0007669"/>
    <property type="project" value="UniProtKB-KW"/>
</dbReference>
<dbReference type="PANTHER" id="PTHR30349:SF64">
    <property type="entry name" value="PROPHAGE INTEGRASE INTD-RELATED"/>
    <property type="match status" value="1"/>
</dbReference>
<sequence length="383" mass="44502">MANIKKYIKKDGSTAYEFSLYLGMDHVTGKKRRTTRRGFTSLKGAKTAMNRLQYKVQENGFKKQKSYTYNEIYLLWIEQYKNTVKESTLQKTTKLFEHHILPLFSDLRIDKVDTAYCQKGINKWFKKGLTSYKILLRYTSKVFKMAVNMNIIETDPTAKVTVPVKRENEVIEKLPRFYDKEELEQFFSSLAKEGNKKNLALFRALAFSGARIGEILALEWRDIDFNASTLSVNKTLTRGLNNRLMVDVPKTRKSIRVISLDPITMQVLRVWKLEQAESYFKLGFNTGRIKQPVFTNSKNAYINSSKIYRDYSRVVKKYDLKKINIHGFRHTHCSLLFEAGASLKEVQDRLGHTDVQTTMNIYAHVTKRAKDETASKFADHVGF</sequence>
<reference evidence="7" key="1">
    <citation type="submission" date="2016-11" db="EMBL/GenBank/DDBJ databases">
        <authorList>
            <person name="Varghese N."/>
            <person name="Submissions S."/>
        </authorList>
    </citation>
    <scope>NUCLEOTIDE SEQUENCE [LARGE SCALE GENOMIC DNA]</scope>
    <source>
        <strain evidence="7">313</strain>
    </source>
</reference>
<gene>
    <name evidence="6" type="ORF">SAMN05878443_0790</name>
</gene>
<dbReference type="Pfam" id="PF14657">
    <property type="entry name" value="Arm-DNA-bind_4"/>
    <property type="match status" value="1"/>
</dbReference>
<dbReference type="Pfam" id="PF14659">
    <property type="entry name" value="Phage_int_SAM_3"/>
    <property type="match status" value="1"/>
</dbReference>
<dbReference type="InterPro" id="IPR004107">
    <property type="entry name" value="Integrase_SAM-like_N"/>
</dbReference>
<evidence type="ECO:0000256" key="1">
    <source>
        <dbReference type="ARBA" id="ARBA00008857"/>
    </source>
</evidence>
<dbReference type="OrthoDB" id="9803188at2"/>
<evidence type="ECO:0000256" key="2">
    <source>
        <dbReference type="ARBA" id="ARBA00022908"/>
    </source>
</evidence>
<dbReference type="RefSeq" id="WP_034547553.1">
    <property type="nucleotide sequence ID" value="NZ_FSRN01000001.1"/>
</dbReference>
<dbReference type="Gene3D" id="1.10.443.10">
    <property type="entry name" value="Intergrase catalytic core"/>
    <property type="match status" value="1"/>
</dbReference>
<dbReference type="PANTHER" id="PTHR30349">
    <property type="entry name" value="PHAGE INTEGRASE-RELATED"/>
    <property type="match status" value="1"/>
</dbReference>
<dbReference type="EMBL" id="FSRN01000001">
    <property type="protein sequence ID" value="SIN98050.1"/>
    <property type="molecule type" value="Genomic_DNA"/>
</dbReference>
<dbReference type="Gene3D" id="1.10.150.130">
    <property type="match status" value="1"/>
</dbReference>
<evidence type="ECO:0000259" key="5">
    <source>
        <dbReference type="PROSITE" id="PS51898"/>
    </source>
</evidence>
<accession>A0A1N6FS17</accession>
<dbReference type="InterPro" id="IPR010998">
    <property type="entry name" value="Integrase_recombinase_N"/>
</dbReference>
<evidence type="ECO:0000256" key="3">
    <source>
        <dbReference type="ARBA" id="ARBA00023125"/>
    </source>
</evidence>
<name>A0A1N6FS17_9LACT</name>
<evidence type="ECO:0000313" key="7">
    <source>
        <dbReference type="Proteomes" id="UP000184758"/>
    </source>
</evidence>
<dbReference type="STRING" id="28230.SAMN05878443_0790"/>
<dbReference type="PROSITE" id="PS51898">
    <property type="entry name" value="TYR_RECOMBINASE"/>
    <property type="match status" value="1"/>
</dbReference>
<dbReference type="Proteomes" id="UP000184758">
    <property type="component" value="Unassembled WGS sequence"/>
</dbReference>
<keyword evidence="7" id="KW-1185">Reference proteome</keyword>
<feature type="domain" description="Tyr recombinase" evidence="5">
    <location>
        <begin position="173"/>
        <end position="375"/>
    </location>
</feature>
<dbReference type="eggNOG" id="COG0582">
    <property type="taxonomic scope" value="Bacteria"/>
</dbReference>
<keyword evidence="3" id="KW-0238">DNA-binding</keyword>
<dbReference type="GO" id="GO:0015074">
    <property type="term" value="P:DNA integration"/>
    <property type="evidence" value="ECO:0007669"/>
    <property type="project" value="UniProtKB-KW"/>
</dbReference>
<keyword evidence="4" id="KW-0233">DNA recombination</keyword>
<organism evidence="6 7">
    <name type="scientific">Carnobacterium alterfunditum</name>
    <dbReference type="NCBI Taxonomy" id="28230"/>
    <lineage>
        <taxon>Bacteria</taxon>
        <taxon>Bacillati</taxon>
        <taxon>Bacillota</taxon>
        <taxon>Bacilli</taxon>
        <taxon>Lactobacillales</taxon>
        <taxon>Carnobacteriaceae</taxon>
        <taxon>Carnobacterium</taxon>
    </lineage>
</organism>
<dbReference type="InterPro" id="IPR002104">
    <property type="entry name" value="Integrase_catalytic"/>
</dbReference>
<dbReference type="AlphaFoldDB" id="A0A1N6FS17"/>